<keyword evidence="4" id="KW-1185">Reference proteome</keyword>
<evidence type="ECO:0000256" key="1">
    <source>
        <dbReference type="ARBA" id="ARBA00023125"/>
    </source>
</evidence>
<proteinExistence type="predicted"/>
<reference evidence="3" key="1">
    <citation type="submission" date="2019-10" db="EMBL/GenBank/DDBJ databases">
        <title>Nonomuraea sp. nov., isolated from Phyllanthus amarus.</title>
        <authorList>
            <person name="Klykleung N."/>
            <person name="Tanasupawat S."/>
        </authorList>
    </citation>
    <scope>NUCLEOTIDE SEQUENCE [LARGE SCALE GENOMIC DNA]</scope>
    <source>
        <strain evidence="3">3MP-10</strain>
    </source>
</reference>
<dbReference type="Pfam" id="PF13411">
    <property type="entry name" value="MerR_1"/>
    <property type="match status" value="1"/>
</dbReference>
<evidence type="ECO:0000259" key="2">
    <source>
        <dbReference type="PROSITE" id="PS50937"/>
    </source>
</evidence>
<dbReference type="EMBL" id="VDLY02000010">
    <property type="protein sequence ID" value="KAB8164313.1"/>
    <property type="molecule type" value="Genomic_DNA"/>
</dbReference>
<dbReference type="PANTHER" id="PTHR30204">
    <property type="entry name" value="REDOX-CYCLING DRUG-SENSING TRANSCRIPTIONAL ACTIVATOR SOXR"/>
    <property type="match status" value="1"/>
</dbReference>
<accession>A0A5N6A8H3</accession>
<comment type="caution">
    <text evidence="3">The sequence shown here is derived from an EMBL/GenBank/DDBJ whole genome shotgun (WGS) entry which is preliminary data.</text>
</comment>
<dbReference type="PANTHER" id="PTHR30204:SF93">
    <property type="entry name" value="HTH MERR-TYPE DOMAIN-CONTAINING PROTEIN"/>
    <property type="match status" value="1"/>
</dbReference>
<dbReference type="GO" id="GO:0003700">
    <property type="term" value="F:DNA-binding transcription factor activity"/>
    <property type="evidence" value="ECO:0007669"/>
    <property type="project" value="InterPro"/>
</dbReference>
<sequence>MTAGRVPADGPVREYRAGELAEAAGITPRTLRFYRERRLLPPPRREGRVAWFNDQHLERLRTISELLARGHTLGGIAEILAAFASGQDAGRTAQLLGLNEPLPWAEEEQVRLSARELADHYAGETDPENVSEAMAIGYLRPDGEAVVHVSRDLLDASSALVREGIPLATLLAAGRELRAHADALAEVFTEVLRRQVLPEVLGAGRAERGAPLTEDDIKRLTAALERLRPLAKKAVYAEVSLALDRRLRAELTPPAGPSGGPSGEPER</sequence>
<dbReference type="Proteomes" id="UP000314251">
    <property type="component" value="Unassembled WGS sequence"/>
</dbReference>
<dbReference type="InterPro" id="IPR047057">
    <property type="entry name" value="MerR_fam"/>
</dbReference>
<keyword evidence="1" id="KW-0238">DNA-binding</keyword>
<dbReference type="InterPro" id="IPR000551">
    <property type="entry name" value="MerR-type_HTH_dom"/>
</dbReference>
<dbReference type="SUPFAM" id="SSF46955">
    <property type="entry name" value="Putative DNA-binding domain"/>
    <property type="match status" value="1"/>
</dbReference>
<dbReference type="SMART" id="SM00422">
    <property type="entry name" value="HTH_MERR"/>
    <property type="match status" value="1"/>
</dbReference>
<name>A0A5N6A8H3_9ACTN</name>
<dbReference type="GO" id="GO:0003677">
    <property type="term" value="F:DNA binding"/>
    <property type="evidence" value="ECO:0007669"/>
    <property type="project" value="UniProtKB-KW"/>
</dbReference>
<dbReference type="InterPro" id="IPR009061">
    <property type="entry name" value="DNA-bd_dom_put_sf"/>
</dbReference>
<evidence type="ECO:0000313" key="4">
    <source>
        <dbReference type="Proteomes" id="UP000314251"/>
    </source>
</evidence>
<dbReference type="Gene3D" id="1.10.1660.10">
    <property type="match status" value="1"/>
</dbReference>
<dbReference type="PROSITE" id="PS50937">
    <property type="entry name" value="HTH_MERR_2"/>
    <property type="match status" value="1"/>
</dbReference>
<dbReference type="OrthoDB" id="3830374at2"/>
<protein>
    <submittedName>
        <fullName evidence="3">MerR family transcriptional regulator</fullName>
    </submittedName>
</protein>
<dbReference type="AlphaFoldDB" id="A0A5N6A8H3"/>
<evidence type="ECO:0000313" key="3">
    <source>
        <dbReference type="EMBL" id="KAB8164313.1"/>
    </source>
</evidence>
<gene>
    <name evidence="3" type="ORF">FH607_016915</name>
</gene>
<feature type="domain" description="HTH merR-type" evidence="2">
    <location>
        <begin position="14"/>
        <end position="82"/>
    </location>
</feature>
<organism evidence="3 4">
    <name type="scientific">Streptomyces mimosae</name>
    <dbReference type="NCBI Taxonomy" id="2586635"/>
    <lineage>
        <taxon>Bacteria</taxon>
        <taxon>Bacillati</taxon>
        <taxon>Actinomycetota</taxon>
        <taxon>Actinomycetes</taxon>
        <taxon>Kitasatosporales</taxon>
        <taxon>Streptomycetaceae</taxon>
        <taxon>Streptomyces</taxon>
    </lineage>
</organism>
<dbReference type="RefSeq" id="WP_139669362.1">
    <property type="nucleotide sequence ID" value="NZ_VDLY02000010.1"/>
</dbReference>